<feature type="transmembrane region" description="Helical" evidence="2">
    <location>
        <begin position="245"/>
        <end position="264"/>
    </location>
</feature>
<feature type="compositionally biased region" description="Basic and acidic residues" evidence="1">
    <location>
        <begin position="206"/>
        <end position="223"/>
    </location>
</feature>
<feature type="transmembrane region" description="Helical" evidence="2">
    <location>
        <begin position="140"/>
        <end position="158"/>
    </location>
</feature>
<feature type="region of interest" description="Disordered" evidence="1">
    <location>
        <begin position="268"/>
        <end position="359"/>
    </location>
</feature>
<reference evidence="3 4" key="1">
    <citation type="submission" date="2016-11" db="EMBL/GenBank/DDBJ databases">
        <authorList>
            <person name="Jaros S."/>
            <person name="Januszkiewicz K."/>
            <person name="Wedrychowicz H."/>
        </authorList>
    </citation>
    <scope>NUCLEOTIDE SEQUENCE [LARGE SCALE GENOMIC DNA]</scope>
    <source>
        <strain evidence="3 4">DSM 44523</strain>
    </source>
</reference>
<dbReference type="STRING" id="2017.SAMN05444320_106146"/>
<sequence>MIATTVEARGRGADPARTEVLPARRAAPVPAVRPRPSALATVASTRRRFRTWRRDRPFWAGVFLLASGVIILAPPYATLRIGDLTLAMGTIGGVSSLVIGALMIVSGLSLWVRPQFRLAAGVAAMLLALVSLVTANLGGFIVGAVLGVLGSALAVSWTDQSRVRRPRRARQRNPAPSGHDAPRAETTTPLPAPTAEQVITQTVVEAAERSAAPRESDPREPTPRKPGPWRAPDDRPSPSPRRPPSTLVVALLAVAGVAALVAASPDGVAVAGGRPPATATTTPASPGTPTSPAPTPGPPTSGSSAPGSTGASTTGSTSGTPQGSGSSAPAPSTAPSGPTASAALPTNVSPPPTVRAGPGRAAVRPFTLAGTKLTLYGASFDGVTDVPTLNGTKRALAFRVVGVDVTDMVMTADAGEGRKMTVRAAAGSVTTIRGLNVVLHTERLVGKLDVLGIPIPVDFSPDNPPPLTLPLLTFKDVTVTNAQQLGGTLTIPGATIGFG</sequence>
<accession>A0A1M5GJH3</accession>
<dbReference type="Proteomes" id="UP000184501">
    <property type="component" value="Unassembled WGS sequence"/>
</dbReference>
<feature type="region of interest" description="Disordered" evidence="1">
    <location>
        <begin position="160"/>
        <end position="244"/>
    </location>
</feature>
<evidence type="ECO:0000256" key="1">
    <source>
        <dbReference type="SAM" id="MobiDB-lite"/>
    </source>
</evidence>
<feature type="transmembrane region" description="Helical" evidence="2">
    <location>
        <begin position="57"/>
        <end position="78"/>
    </location>
</feature>
<feature type="compositionally biased region" description="Low complexity" evidence="1">
    <location>
        <begin position="184"/>
        <end position="195"/>
    </location>
</feature>
<keyword evidence="2" id="KW-1133">Transmembrane helix</keyword>
<keyword evidence="2" id="KW-0812">Transmembrane</keyword>
<protein>
    <submittedName>
        <fullName evidence="3">Uncharacterized protein</fullName>
    </submittedName>
</protein>
<name>A0A1M5GJH3_STRHI</name>
<feature type="transmembrane region" description="Helical" evidence="2">
    <location>
        <begin position="116"/>
        <end position="134"/>
    </location>
</feature>
<evidence type="ECO:0000256" key="2">
    <source>
        <dbReference type="SAM" id="Phobius"/>
    </source>
</evidence>
<evidence type="ECO:0000313" key="4">
    <source>
        <dbReference type="Proteomes" id="UP000184501"/>
    </source>
</evidence>
<proteinExistence type="predicted"/>
<keyword evidence="2" id="KW-0472">Membrane</keyword>
<feature type="compositionally biased region" description="Low complexity" evidence="1">
    <location>
        <begin position="271"/>
        <end position="288"/>
    </location>
</feature>
<evidence type="ECO:0000313" key="3">
    <source>
        <dbReference type="EMBL" id="SHG03826.1"/>
    </source>
</evidence>
<gene>
    <name evidence="3" type="ORF">SAMN05444320_106146</name>
</gene>
<dbReference type="EMBL" id="FQVN01000006">
    <property type="protein sequence ID" value="SHG03826.1"/>
    <property type="molecule type" value="Genomic_DNA"/>
</dbReference>
<dbReference type="AlphaFoldDB" id="A0A1M5GJH3"/>
<keyword evidence="4" id="KW-1185">Reference proteome</keyword>
<dbReference type="InterPro" id="IPR046096">
    <property type="entry name" value="DUF6114"/>
</dbReference>
<dbReference type="Pfam" id="PF19609">
    <property type="entry name" value="DUF6114"/>
    <property type="match status" value="1"/>
</dbReference>
<organism evidence="3 4">
    <name type="scientific">Streptoalloteichus hindustanus</name>
    <dbReference type="NCBI Taxonomy" id="2017"/>
    <lineage>
        <taxon>Bacteria</taxon>
        <taxon>Bacillati</taxon>
        <taxon>Actinomycetota</taxon>
        <taxon>Actinomycetes</taxon>
        <taxon>Pseudonocardiales</taxon>
        <taxon>Pseudonocardiaceae</taxon>
        <taxon>Streptoalloteichus</taxon>
    </lineage>
</organism>
<feature type="compositionally biased region" description="Pro residues" evidence="1">
    <location>
        <begin position="289"/>
        <end position="299"/>
    </location>
</feature>
<feature type="transmembrane region" description="Helical" evidence="2">
    <location>
        <begin position="84"/>
        <end position="104"/>
    </location>
</feature>
<dbReference type="OrthoDB" id="2374834at2"/>
<feature type="compositionally biased region" description="Low complexity" evidence="1">
    <location>
        <begin position="300"/>
        <end position="343"/>
    </location>
</feature>
<dbReference type="RefSeq" id="WP_073485280.1">
    <property type="nucleotide sequence ID" value="NZ_FQVN01000006.1"/>
</dbReference>